<dbReference type="SUPFAM" id="SSF52200">
    <property type="entry name" value="Toll/Interleukin receptor TIR domain"/>
    <property type="match status" value="1"/>
</dbReference>
<dbReference type="STRING" id="1499967.U27_06619"/>
<dbReference type="PROSITE" id="PS50104">
    <property type="entry name" value="TIR"/>
    <property type="match status" value="1"/>
</dbReference>
<evidence type="ECO:0000313" key="2">
    <source>
        <dbReference type="EMBL" id="GAK59634.1"/>
    </source>
</evidence>
<evidence type="ECO:0000313" key="3">
    <source>
        <dbReference type="Proteomes" id="UP000030661"/>
    </source>
</evidence>
<proteinExistence type="predicted"/>
<organism evidence="2 3">
    <name type="scientific">Vecturithrix granuli</name>
    <dbReference type="NCBI Taxonomy" id="1499967"/>
    <lineage>
        <taxon>Bacteria</taxon>
        <taxon>Candidatus Moduliflexota</taxon>
        <taxon>Candidatus Vecturitrichia</taxon>
        <taxon>Candidatus Vecturitrichales</taxon>
        <taxon>Candidatus Vecturitrichaceae</taxon>
        <taxon>Candidatus Vecturithrix</taxon>
    </lineage>
</organism>
<protein>
    <submittedName>
        <fullName evidence="2">GUN4 domain protein</fullName>
    </submittedName>
</protein>
<dbReference type="Proteomes" id="UP000030661">
    <property type="component" value="Unassembled WGS sequence"/>
</dbReference>
<feature type="domain" description="TIR" evidence="1">
    <location>
        <begin position="234"/>
        <end position="368"/>
    </location>
</feature>
<dbReference type="AlphaFoldDB" id="A0A081C4X9"/>
<accession>A0A081C4X9</accession>
<dbReference type="Gene3D" id="3.40.50.10140">
    <property type="entry name" value="Toll/interleukin-1 receptor homology (TIR) domain"/>
    <property type="match status" value="1"/>
</dbReference>
<name>A0A081C4X9_VECG1</name>
<sequence>MGDKNLSPQSVEQQIKDAIQAFENNIRPIFVVYGDVPYFPELISEFRTHVQENECNFYITLDMEIANRETLADTCVEIFQQLLHGYRYIEPILSSEQEAQIPKVWKRLEQVKQRIADAKPEHKFAELVRFAEIELYPFLKNFCKKSAFCIELNRFEHVMNHSVGIGNFLLERLLLSETESSLRFVIFAKHATEPRLYPGSNQEFVRETITFYKLQETETSSDMSKQALSQIVSDEFDVFLCHNSIDKPAIKDIARRLKKEGIRPWLDEWELRPGLMWQIELDKQIEHIQSAAVFVGQGGLGPWQDQEIYAVLRQFVKRGCPVIPVILPDCEQVPKLPPFLEGMMWVDFRKDDPDPFDVLIWSITGLKPEKWFEGITIAKEWKNENR</sequence>
<dbReference type="Pfam" id="PF13676">
    <property type="entry name" value="TIR_2"/>
    <property type="match status" value="1"/>
</dbReference>
<dbReference type="InterPro" id="IPR000157">
    <property type="entry name" value="TIR_dom"/>
</dbReference>
<gene>
    <name evidence="2" type="ORF">U27_06619</name>
</gene>
<dbReference type="InterPro" id="IPR035897">
    <property type="entry name" value="Toll_tir_struct_dom_sf"/>
</dbReference>
<dbReference type="GO" id="GO:0007165">
    <property type="term" value="P:signal transduction"/>
    <property type="evidence" value="ECO:0007669"/>
    <property type="project" value="InterPro"/>
</dbReference>
<dbReference type="HOGENOM" id="CLU_715076_0_0_0"/>
<reference evidence="2 3" key="1">
    <citation type="journal article" date="2015" name="PeerJ">
        <title>First genomic representation of candidate bacterial phylum KSB3 points to enhanced environmental sensing as a trigger of wastewater bulking.</title>
        <authorList>
            <person name="Sekiguchi Y."/>
            <person name="Ohashi A."/>
            <person name="Parks D.H."/>
            <person name="Yamauchi T."/>
            <person name="Tyson G.W."/>
            <person name="Hugenholtz P."/>
        </authorList>
    </citation>
    <scope>NUCLEOTIDE SEQUENCE [LARGE SCALE GENOMIC DNA]</scope>
</reference>
<dbReference type="eggNOG" id="COG1262">
    <property type="taxonomic scope" value="Bacteria"/>
</dbReference>
<keyword evidence="3" id="KW-1185">Reference proteome</keyword>
<evidence type="ECO:0000259" key="1">
    <source>
        <dbReference type="PROSITE" id="PS50104"/>
    </source>
</evidence>
<dbReference type="EMBL" id="DF820470">
    <property type="protein sequence ID" value="GAK59634.1"/>
    <property type="molecule type" value="Genomic_DNA"/>
</dbReference>